<feature type="domain" description="GHMP kinase C-terminal" evidence="11">
    <location>
        <begin position="212"/>
        <end position="253"/>
    </location>
</feature>
<evidence type="ECO:0000256" key="5">
    <source>
        <dbReference type="ARBA" id="ARBA00022741"/>
    </source>
</evidence>
<dbReference type="OrthoDB" id="9809438at2"/>
<dbReference type="SUPFAM" id="SSF55060">
    <property type="entry name" value="GHMP Kinase, C-terminal domain"/>
    <property type="match status" value="1"/>
</dbReference>
<comment type="function">
    <text evidence="9">Catalyzes the phosphorylation of the position 2 hydroxy group of 4-diphosphocytidyl-2C-methyl-D-erythritol.</text>
</comment>
<dbReference type="Pfam" id="PF08544">
    <property type="entry name" value="GHMP_kinases_C"/>
    <property type="match status" value="1"/>
</dbReference>
<keyword evidence="9" id="KW-0414">Isoprene biosynthesis</keyword>
<feature type="active site" evidence="9">
    <location>
        <position position="18"/>
    </location>
</feature>
<dbReference type="UniPathway" id="UPA00056">
    <property type="reaction ID" value="UER00094"/>
</dbReference>
<dbReference type="SUPFAM" id="SSF54211">
    <property type="entry name" value="Ribosomal protein S5 domain 2-like"/>
    <property type="match status" value="1"/>
</dbReference>
<evidence type="ECO:0000256" key="8">
    <source>
        <dbReference type="ARBA" id="ARBA00032554"/>
    </source>
</evidence>
<proteinExistence type="inferred from homology"/>
<evidence type="ECO:0000256" key="6">
    <source>
        <dbReference type="ARBA" id="ARBA00022777"/>
    </source>
</evidence>
<accession>A0A2P9HA65</accession>
<gene>
    <name evidence="9" type="primary">ispE</name>
    <name evidence="12" type="ORF">PC_RS07610</name>
</gene>
<dbReference type="HAMAP" id="MF_00061">
    <property type="entry name" value="IspE"/>
    <property type="match status" value="1"/>
</dbReference>
<dbReference type="EC" id="2.7.1.148" evidence="2 9"/>
<dbReference type="GO" id="GO:0019288">
    <property type="term" value="P:isopentenyl diphosphate biosynthetic process, methylerythritol 4-phosphate pathway"/>
    <property type="evidence" value="ECO:0007669"/>
    <property type="project" value="UniProtKB-UniRule"/>
</dbReference>
<dbReference type="InterPro" id="IPR006204">
    <property type="entry name" value="GHMP_kinase_N_dom"/>
</dbReference>
<dbReference type="InterPro" id="IPR014721">
    <property type="entry name" value="Ribsml_uS5_D2-typ_fold_subgr"/>
</dbReference>
<evidence type="ECO:0000256" key="1">
    <source>
        <dbReference type="ARBA" id="ARBA00009684"/>
    </source>
</evidence>
<evidence type="ECO:0000313" key="13">
    <source>
        <dbReference type="Proteomes" id="UP000000529"/>
    </source>
</evidence>
<dbReference type="PIRSF" id="PIRSF010376">
    <property type="entry name" value="IspE"/>
    <property type="match status" value="1"/>
</dbReference>
<comment type="catalytic activity">
    <reaction evidence="9">
        <text>4-CDP-2-C-methyl-D-erythritol + ATP = 4-CDP-2-C-methyl-D-erythritol 2-phosphate + ADP + H(+)</text>
        <dbReference type="Rhea" id="RHEA:18437"/>
        <dbReference type="ChEBI" id="CHEBI:15378"/>
        <dbReference type="ChEBI" id="CHEBI:30616"/>
        <dbReference type="ChEBI" id="CHEBI:57823"/>
        <dbReference type="ChEBI" id="CHEBI:57919"/>
        <dbReference type="ChEBI" id="CHEBI:456216"/>
        <dbReference type="EC" id="2.7.1.148"/>
    </reaction>
</comment>
<evidence type="ECO:0000256" key="7">
    <source>
        <dbReference type="ARBA" id="ARBA00022840"/>
    </source>
</evidence>
<comment type="pathway">
    <text evidence="9">Isoprenoid biosynthesis; isopentenyl diphosphate biosynthesis via DXP pathway; isopentenyl diphosphate from 1-deoxy-D-xylulose 5-phosphate: step 3/6.</text>
</comment>
<reference evidence="12 13" key="1">
    <citation type="journal article" date="2004" name="Science">
        <title>Illuminating the evolutionary history of chlamydiae.</title>
        <authorList>
            <person name="Horn M."/>
            <person name="Collingro A."/>
            <person name="Schmitz-Esser S."/>
            <person name="Beier C.L."/>
            <person name="Purkhold U."/>
            <person name="Fartmann B."/>
            <person name="Brandt P."/>
            <person name="Nyakatura G.J."/>
            <person name="Droege M."/>
            <person name="Frishman D."/>
            <person name="Rattei T."/>
            <person name="Mewes H."/>
            <person name="Wagner M."/>
        </authorList>
    </citation>
    <scope>NUCLEOTIDE SEQUENCE [LARGE SCALE GENOMIC DNA]</scope>
    <source>
        <strain evidence="12 13">UWE25</strain>
    </source>
</reference>
<keyword evidence="13" id="KW-1185">Reference proteome</keyword>
<evidence type="ECO:0000259" key="11">
    <source>
        <dbReference type="Pfam" id="PF08544"/>
    </source>
</evidence>
<dbReference type="EMBL" id="BX908798">
    <property type="protein sequence ID" value="SPJ31899.1"/>
    <property type="molecule type" value="Genomic_DNA"/>
</dbReference>
<comment type="similarity">
    <text evidence="1 9">Belongs to the GHMP kinase family. IspE subfamily.</text>
</comment>
<evidence type="ECO:0000313" key="12">
    <source>
        <dbReference type="EMBL" id="SPJ31899.1"/>
    </source>
</evidence>
<dbReference type="InterPro" id="IPR020568">
    <property type="entry name" value="Ribosomal_Su5_D2-typ_SF"/>
</dbReference>
<dbReference type="KEGG" id="pcu:PC_RS07610"/>
<keyword evidence="6 9" id="KW-0418">Kinase</keyword>
<evidence type="ECO:0000256" key="3">
    <source>
        <dbReference type="ARBA" id="ARBA00017473"/>
    </source>
</evidence>
<sequence>MIEIINSMFSIRLFSPAKINLFLKVIGKRADGYHELSSLFQTISAGDILTFQRQTIDTLTCSDPYLPTDDSNLVLKAMRLFRSKTGLDLHLRIHLDKRLPSQAGLGGGSSNAATTLWACNQLAGEIVTTEELMQWGSEIGADIPFFFSKGTAHCTGRGECVNSLEPLAHCKIWIVKPPFGLSTPEVYKHLNFSQPNENNNDYASFKEKPYFNDLEASAFEIKPELKILKNTLLSSGFDTVLMSGSGSSFFCIGQGQIPASFKAFSAYFINRSSNRWYSTLPKLT</sequence>
<name>A0A2P9HA65_PARUW</name>
<evidence type="ECO:0000256" key="4">
    <source>
        <dbReference type="ARBA" id="ARBA00022679"/>
    </source>
</evidence>
<dbReference type="PANTHER" id="PTHR43527">
    <property type="entry name" value="4-DIPHOSPHOCYTIDYL-2-C-METHYL-D-ERYTHRITOL KINASE, CHLOROPLASTIC"/>
    <property type="match status" value="1"/>
</dbReference>
<dbReference type="GO" id="GO:0005524">
    <property type="term" value="F:ATP binding"/>
    <property type="evidence" value="ECO:0007669"/>
    <property type="project" value="UniProtKB-UniRule"/>
</dbReference>
<dbReference type="Proteomes" id="UP000000529">
    <property type="component" value="Chromosome"/>
</dbReference>
<keyword evidence="4 9" id="KW-0808">Transferase</keyword>
<dbReference type="Pfam" id="PF00288">
    <property type="entry name" value="GHMP_kinases_N"/>
    <property type="match status" value="1"/>
</dbReference>
<dbReference type="GO" id="GO:0050515">
    <property type="term" value="F:4-(cytidine 5'-diphospho)-2-C-methyl-D-erythritol kinase activity"/>
    <property type="evidence" value="ECO:0007669"/>
    <property type="project" value="UniProtKB-UniRule"/>
</dbReference>
<organism evidence="12 13">
    <name type="scientific">Protochlamydia amoebophila (strain UWE25)</name>
    <dbReference type="NCBI Taxonomy" id="264201"/>
    <lineage>
        <taxon>Bacteria</taxon>
        <taxon>Pseudomonadati</taxon>
        <taxon>Chlamydiota</taxon>
        <taxon>Chlamydiia</taxon>
        <taxon>Parachlamydiales</taxon>
        <taxon>Parachlamydiaceae</taxon>
        <taxon>Candidatus Protochlamydia</taxon>
    </lineage>
</organism>
<dbReference type="InterPro" id="IPR004424">
    <property type="entry name" value="IspE"/>
</dbReference>
<feature type="binding site" evidence="9">
    <location>
        <begin position="100"/>
        <end position="110"/>
    </location>
    <ligand>
        <name>ATP</name>
        <dbReference type="ChEBI" id="CHEBI:30616"/>
    </ligand>
</feature>
<dbReference type="Gene3D" id="3.30.70.890">
    <property type="entry name" value="GHMP kinase, C-terminal domain"/>
    <property type="match status" value="1"/>
</dbReference>
<keyword evidence="7 9" id="KW-0067">ATP-binding</keyword>
<dbReference type="InterPro" id="IPR036554">
    <property type="entry name" value="GHMP_kinase_C_sf"/>
</dbReference>
<dbReference type="Gene3D" id="3.30.230.10">
    <property type="match status" value="1"/>
</dbReference>
<dbReference type="GO" id="GO:0016114">
    <property type="term" value="P:terpenoid biosynthetic process"/>
    <property type="evidence" value="ECO:0007669"/>
    <property type="project" value="UniProtKB-UniRule"/>
</dbReference>
<evidence type="ECO:0000259" key="10">
    <source>
        <dbReference type="Pfam" id="PF00288"/>
    </source>
</evidence>
<dbReference type="PANTHER" id="PTHR43527:SF2">
    <property type="entry name" value="4-DIPHOSPHOCYTIDYL-2-C-METHYL-D-ERYTHRITOL KINASE, CHLOROPLASTIC"/>
    <property type="match status" value="1"/>
</dbReference>
<evidence type="ECO:0000256" key="9">
    <source>
        <dbReference type="HAMAP-Rule" id="MF_00061"/>
    </source>
</evidence>
<feature type="domain" description="GHMP kinase N-terminal" evidence="10">
    <location>
        <begin position="72"/>
        <end position="149"/>
    </location>
</feature>
<dbReference type="AlphaFoldDB" id="A0A2P9HA65"/>
<dbReference type="NCBIfam" id="TIGR00154">
    <property type="entry name" value="ispE"/>
    <property type="match status" value="1"/>
</dbReference>
<evidence type="ECO:0000256" key="2">
    <source>
        <dbReference type="ARBA" id="ARBA00012052"/>
    </source>
</evidence>
<dbReference type="InterPro" id="IPR013750">
    <property type="entry name" value="GHMP_kinase_C_dom"/>
</dbReference>
<protein>
    <recommendedName>
        <fullName evidence="3 9">4-diphosphocytidyl-2-C-methyl-D-erythritol kinase</fullName>
        <shortName evidence="9">CMK</shortName>
        <ecNumber evidence="2 9">2.7.1.148</ecNumber>
    </recommendedName>
    <alternativeName>
        <fullName evidence="8 9">4-(cytidine-5'-diphospho)-2-C-methyl-D-erythritol kinase</fullName>
    </alternativeName>
</protein>
<keyword evidence="5 9" id="KW-0547">Nucleotide-binding</keyword>
<feature type="active site" evidence="9">
    <location>
        <position position="142"/>
    </location>
</feature>